<proteinExistence type="predicted"/>
<feature type="transmembrane region" description="Helical" evidence="1">
    <location>
        <begin position="6"/>
        <end position="22"/>
    </location>
</feature>
<dbReference type="STRING" id="1121390.SAMN02746041_01328"/>
<reference evidence="2 3" key="1">
    <citation type="submission" date="2017-04" db="EMBL/GenBank/DDBJ databases">
        <authorList>
            <person name="Afonso C.L."/>
            <person name="Miller P.J."/>
            <person name="Scott M.A."/>
            <person name="Spackman E."/>
            <person name="Goraichik I."/>
            <person name="Dimitrov K.M."/>
            <person name="Suarez D.L."/>
            <person name="Swayne D.E."/>
        </authorList>
    </citation>
    <scope>NUCLEOTIDE SEQUENCE [LARGE SCALE GENOMIC DNA]</scope>
    <source>
        <strain evidence="2 3">DSM 13146</strain>
    </source>
</reference>
<evidence type="ECO:0000313" key="3">
    <source>
        <dbReference type="Proteomes" id="UP000192783"/>
    </source>
</evidence>
<dbReference type="RefSeq" id="WP_084057132.1">
    <property type="nucleotide sequence ID" value="NZ_FWXF01000005.1"/>
</dbReference>
<feature type="transmembrane region" description="Helical" evidence="1">
    <location>
        <begin position="67"/>
        <end position="90"/>
    </location>
</feature>
<dbReference type="Proteomes" id="UP000192783">
    <property type="component" value="Unassembled WGS sequence"/>
</dbReference>
<feature type="transmembrane region" description="Helical" evidence="1">
    <location>
        <begin position="34"/>
        <end position="55"/>
    </location>
</feature>
<keyword evidence="1" id="KW-1133">Transmembrane helix</keyword>
<gene>
    <name evidence="2" type="ORF">SAMN02746041_01328</name>
</gene>
<dbReference type="EMBL" id="FWXF01000005">
    <property type="protein sequence ID" value="SMC21952.1"/>
    <property type="molecule type" value="Genomic_DNA"/>
</dbReference>
<keyword evidence="1" id="KW-0472">Membrane</keyword>
<accession>A0A1W1XDM5</accession>
<evidence type="ECO:0000256" key="1">
    <source>
        <dbReference type="SAM" id="Phobius"/>
    </source>
</evidence>
<dbReference type="AlphaFoldDB" id="A0A1W1XDM5"/>
<keyword evidence="1" id="KW-0812">Transmembrane</keyword>
<feature type="transmembrane region" description="Helical" evidence="1">
    <location>
        <begin position="111"/>
        <end position="129"/>
    </location>
</feature>
<sequence>MPWEYLIVWLVLAVVAVGNGLIRELTYGRRLGELRAHQISSVLAIVFFSLVIAAAHHVRPLASFSQAVRVGIVWVVMTVAFELGFGHYVAGHSWRRLLADYHVLRGRLWPLVLLWIGAAPAFIYLWHGIGKSIY</sequence>
<keyword evidence="3" id="KW-1185">Reference proteome</keyword>
<organism evidence="2 3">
    <name type="scientific">Desulfacinum hydrothermale DSM 13146</name>
    <dbReference type="NCBI Taxonomy" id="1121390"/>
    <lineage>
        <taxon>Bacteria</taxon>
        <taxon>Pseudomonadati</taxon>
        <taxon>Thermodesulfobacteriota</taxon>
        <taxon>Syntrophobacteria</taxon>
        <taxon>Syntrophobacterales</taxon>
        <taxon>Syntrophobacteraceae</taxon>
        <taxon>Desulfacinum</taxon>
    </lineage>
</organism>
<name>A0A1W1XDM5_9BACT</name>
<evidence type="ECO:0000313" key="2">
    <source>
        <dbReference type="EMBL" id="SMC21952.1"/>
    </source>
</evidence>
<protein>
    <submittedName>
        <fullName evidence="2">Uncharacterized protein</fullName>
    </submittedName>
</protein>